<comment type="similarity">
    <text evidence="1 3">Belongs to the class-III pyridoxal-phosphate-dependent aminotransferase family.</text>
</comment>
<accession>A0ABR2RTA2</accession>
<reference evidence="4 5" key="1">
    <citation type="journal article" date="2024" name="G3 (Bethesda)">
        <title>Genome assembly of Hibiscus sabdariffa L. provides insights into metabolisms of medicinal natural products.</title>
        <authorList>
            <person name="Kim T."/>
        </authorList>
    </citation>
    <scope>NUCLEOTIDE SEQUENCE [LARGE SCALE GENOMIC DNA]</scope>
    <source>
        <strain evidence="4">TK-2024</strain>
        <tissue evidence="4">Old leaves</tissue>
    </source>
</reference>
<dbReference type="InterPro" id="IPR015424">
    <property type="entry name" value="PyrdxlP-dep_Trfase"/>
</dbReference>
<dbReference type="Gene3D" id="3.40.640.10">
    <property type="entry name" value="Type I PLP-dependent aspartate aminotransferase-like (Major domain)"/>
    <property type="match status" value="2"/>
</dbReference>
<dbReference type="InterPro" id="IPR015421">
    <property type="entry name" value="PyrdxlP-dep_Trfase_major"/>
</dbReference>
<name>A0ABR2RTA2_9ROSI</name>
<keyword evidence="2 3" id="KW-0663">Pyridoxal phosphate</keyword>
<dbReference type="PANTHER" id="PTHR45688">
    <property type="match status" value="1"/>
</dbReference>
<dbReference type="InterPro" id="IPR005814">
    <property type="entry name" value="Aminotrans_3"/>
</dbReference>
<protein>
    <submittedName>
        <fullName evidence="4">Uncharacterized protein</fullName>
    </submittedName>
</protein>
<dbReference type="SUPFAM" id="SSF53383">
    <property type="entry name" value="PLP-dependent transferases"/>
    <property type="match status" value="1"/>
</dbReference>
<organism evidence="4 5">
    <name type="scientific">Hibiscus sabdariffa</name>
    <name type="common">roselle</name>
    <dbReference type="NCBI Taxonomy" id="183260"/>
    <lineage>
        <taxon>Eukaryota</taxon>
        <taxon>Viridiplantae</taxon>
        <taxon>Streptophyta</taxon>
        <taxon>Embryophyta</taxon>
        <taxon>Tracheophyta</taxon>
        <taxon>Spermatophyta</taxon>
        <taxon>Magnoliopsida</taxon>
        <taxon>eudicotyledons</taxon>
        <taxon>Gunneridae</taxon>
        <taxon>Pentapetalae</taxon>
        <taxon>rosids</taxon>
        <taxon>malvids</taxon>
        <taxon>Malvales</taxon>
        <taxon>Malvaceae</taxon>
        <taxon>Malvoideae</taxon>
        <taxon>Hibiscus</taxon>
    </lineage>
</organism>
<dbReference type="Proteomes" id="UP001396334">
    <property type="component" value="Unassembled WGS sequence"/>
</dbReference>
<evidence type="ECO:0000313" key="5">
    <source>
        <dbReference type="Proteomes" id="UP001396334"/>
    </source>
</evidence>
<comment type="caution">
    <text evidence="4">The sequence shown here is derived from an EMBL/GenBank/DDBJ whole genome shotgun (WGS) entry which is preliminary data.</text>
</comment>
<dbReference type="InterPro" id="IPR015422">
    <property type="entry name" value="PyrdxlP-dep_Trfase_small"/>
</dbReference>
<dbReference type="Gene3D" id="3.90.1150.10">
    <property type="entry name" value="Aspartate Aminotransferase, domain 1"/>
    <property type="match status" value="1"/>
</dbReference>
<dbReference type="EMBL" id="JBBPBN010000021">
    <property type="protein sequence ID" value="KAK9016200.1"/>
    <property type="molecule type" value="Genomic_DNA"/>
</dbReference>
<evidence type="ECO:0000256" key="3">
    <source>
        <dbReference type="RuleBase" id="RU003560"/>
    </source>
</evidence>
<evidence type="ECO:0000256" key="2">
    <source>
        <dbReference type="ARBA" id="ARBA00022898"/>
    </source>
</evidence>
<dbReference type="PANTHER" id="PTHR45688:SF13">
    <property type="entry name" value="ALANINE--GLYOXYLATE AMINOTRANSFERASE 2-LIKE"/>
    <property type="match status" value="1"/>
</dbReference>
<proteinExistence type="inferred from homology"/>
<dbReference type="Pfam" id="PF00202">
    <property type="entry name" value="Aminotran_3"/>
    <property type="match status" value="1"/>
</dbReference>
<evidence type="ECO:0000313" key="4">
    <source>
        <dbReference type="EMBL" id="KAK9016200.1"/>
    </source>
</evidence>
<gene>
    <name evidence="4" type="ORF">V6N11_007280</name>
</gene>
<evidence type="ECO:0000256" key="1">
    <source>
        <dbReference type="ARBA" id="ARBA00008954"/>
    </source>
</evidence>
<sequence>MELRFLNCLPSVTLRLLTPVPPPRRSSPNARSISAPPCSTFTTNPLTWWMGGCSICSMKRGEDAWTHLEVVFFTNSGAEANELAMMMARLYTGCHDIISLRNAYHGNAADTMGATAQSNWKFNVIQSGVHYAVNPDHTEVSLVLKERSMRKMSKILSSLETSGNIAGFISEAIQASHSIFISSCQLFMIYVALSLLLEAGLARTGSHFWGFENHGVVPDIVTMAKVRLSLAAGIGNGIPLGAVVTTPEIAEVLIRRSYFNTFGGNPVCTCCRVSRPQRRGMMLGVELVTDHELKTPVKLETLLVMDQMKEVGVLVGKGGSYGNVFRITPPLCFTKEDADLLVDAMDYTPCPRCDAPSSLGAK</sequence>
<keyword evidence="5" id="KW-1185">Reference proteome</keyword>